<keyword evidence="3" id="KW-0540">Nuclease</keyword>
<dbReference type="PANTHER" id="PTHR34139:SF1">
    <property type="entry name" value="RNASE MJ1380-RELATED"/>
    <property type="match status" value="1"/>
</dbReference>
<dbReference type="InterPro" id="IPR037038">
    <property type="entry name" value="HepT-like_sf"/>
</dbReference>
<dbReference type="PANTHER" id="PTHR34139">
    <property type="entry name" value="UPF0331 PROTEIN MJ0127"/>
    <property type="match status" value="1"/>
</dbReference>
<accession>A0A0G1HSE0</accession>
<proteinExistence type="inferred from homology"/>
<dbReference type="GO" id="GO:0000166">
    <property type="term" value="F:nucleotide binding"/>
    <property type="evidence" value="ECO:0007669"/>
    <property type="project" value="UniProtKB-KW"/>
</dbReference>
<dbReference type="EMBL" id="LCIE01000004">
    <property type="protein sequence ID" value="KKT49583.1"/>
    <property type="molecule type" value="Genomic_DNA"/>
</dbReference>
<evidence type="ECO:0000313" key="8">
    <source>
        <dbReference type="Proteomes" id="UP000034172"/>
    </source>
</evidence>
<organism evidence="7 8">
    <name type="scientific">Candidatus Collierbacteria bacterium GW2011_GWC2_44_18</name>
    <dbReference type="NCBI Taxonomy" id="1618392"/>
    <lineage>
        <taxon>Bacteria</taxon>
        <taxon>Candidatus Collieribacteriota</taxon>
    </lineage>
</organism>
<dbReference type="AlphaFoldDB" id="A0A0G1HSE0"/>
<reference evidence="7 8" key="1">
    <citation type="journal article" date="2015" name="Nature">
        <title>rRNA introns, odd ribosomes, and small enigmatic genomes across a large radiation of phyla.</title>
        <authorList>
            <person name="Brown C.T."/>
            <person name="Hug L.A."/>
            <person name="Thomas B.C."/>
            <person name="Sharon I."/>
            <person name="Castelle C.J."/>
            <person name="Singh A."/>
            <person name="Wilkins M.J."/>
            <person name="Williams K.H."/>
            <person name="Banfield J.F."/>
        </authorList>
    </citation>
    <scope>NUCLEOTIDE SEQUENCE [LARGE SCALE GENOMIC DNA]</scope>
</reference>
<dbReference type="GO" id="GO:0016787">
    <property type="term" value="F:hydrolase activity"/>
    <property type="evidence" value="ECO:0007669"/>
    <property type="project" value="UniProtKB-KW"/>
</dbReference>
<name>A0A0G1HSE0_9BACT</name>
<dbReference type="GO" id="GO:0110001">
    <property type="term" value="C:toxin-antitoxin complex"/>
    <property type="evidence" value="ECO:0007669"/>
    <property type="project" value="InterPro"/>
</dbReference>
<gene>
    <name evidence="7" type="ORF">UW41_C0004G0004</name>
</gene>
<evidence type="ECO:0000256" key="6">
    <source>
        <dbReference type="ARBA" id="ARBA00024207"/>
    </source>
</evidence>
<comment type="similarity">
    <text evidence="6">Belongs to the HepT RNase toxin family.</text>
</comment>
<keyword evidence="1" id="KW-0597">Phosphoprotein</keyword>
<protein>
    <recommendedName>
        <fullName evidence="9">Nucleotidyltransferase</fullName>
    </recommendedName>
</protein>
<dbReference type="Gene3D" id="1.20.120.580">
    <property type="entry name" value="bsu32300-like"/>
    <property type="match status" value="1"/>
</dbReference>
<dbReference type="Proteomes" id="UP000034172">
    <property type="component" value="Unassembled WGS sequence"/>
</dbReference>
<dbReference type="InterPro" id="IPR008201">
    <property type="entry name" value="HepT-like"/>
</dbReference>
<keyword evidence="2" id="KW-1277">Toxin-antitoxin system</keyword>
<sequence length="111" mass="13155">MKDNLIYLKQIVDYVDEIDTYIQRVDFEKFEQNGLVQDAVIRKIELIGEAAKRLSIGFWEKYRKELPLAEAVSTRNRLIHQYDDIDLKIVWNTIKNDLPELKKRIKGMTSV</sequence>
<evidence type="ECO:0000256" key="2">
    <source>
        <dbReference type="ARBA" id="ARBA00022649"/>
    </source>
</evidence>
<keyword evidence="4" id="KW-0547">Nucleotide-binding</keyword>
<evidence type="ECO:0000256" key="3">
    <source>
        <dbReference type="ARBA" id="ARBA00022722"/>
    </source>
</evidence>
<comment type="caution">
    <text evidence="7">The sequence shown here is derived from an EMBL/GenBank/DDBJ whole genome shotgun (WGS) entry which is preliminary data.</text>
</comment>
<dbReference type="InterPro" id="IPR051813">
    <property type="entry name" value="HepT_RNase_toxin"/>
</dbReference>
<dbReference type="STRING" id="1618392.UW41_C0004G0004"/>
<dbReference type="GO" id="GO:0004540">
    <property type="term" value="F:RNA nuclease activity"/>
    <property type="evidence" value="ECO:0007669"/>
    <property type="project" value="InterPro"/>
</dbReference>
<evidence type="ECO:0000256" key="4">
    <source>
        <dbReference type="ARBA" id="ARBA00022741"/>
    </source>
</evidence>
<evidence type="ECO:0000313" key="7">
    <source>
        <dbReference type="EMBL" id="KKT49583.1"/>
    </source>
</evidence>
<dbReference type="Pfam" id="PF01934">
    <property type="entry name" value="HepT-like"/>
    <property type="match status" value="1"/>
</dbReference>
<evidence type="ECO:0000256" key="1">
    <source>
        <dbReference type="ARBA" id="ARBA00022553"/>
    </source>
</evidence>
<evidence type="ECO:0008006" key="9">
    <source>
        <dbReference type="Google" id="ProtNLM"/>
    </source>
</evidence>
<keyword evidence="5" id="KW-0378">Hydrolase</keyword>
<evidence type="ECO:0000256" key="5">
    <source>
        <dbReference type="ARBA" id="ARBA00022801"/>
    </source>
</evidence>